<comment type="caution">
    <text evidence="1">The sequence shown here is derived from an EMBL/GenBank/DDBJ whole genome shotgun (WGS) entry which is preliminary data.</text>
</comment>
<evidence type="ECO:0000313" key="2">
    <source>
        <dbReference type="Proteomes" id="UP000548867"/>
    </source>
</evidence>
<gene>
    <name evidence="1" type="ORF">GGR38_003267</name>
</gene>
<dbReference type="Proteomes" id="UP000548867">
    <property type="component" value="Unassembled WGS sequence"/>
</dbReference>
<keyword evidence="2" id="KW-1185">Reference proteome</keyword>
<evidence type="ECO:0000313" key="1">
    <source>
        <dbReference type="EMBL" id="MBB3956304.1"/>
    </source>
</evidence>
<dbReference type="EMBL" id="JACIDX010000013">
    <property type="protein sequence ID" value="MBB3956304.1"/>
    <property type="molecule type" value="Genomic_DNA"/>
</dbReference>
<accession>A0A7W6G6Z8</accession>
<dbReference type="AlphaFoldDB" id="A0A7W6G6Z8"/>
<dbReference type="RefSeq" id="WP_183627207.1">
    <property type="nucleotide sequence ID" value="NZ_JACIDX010000013.1"/>
</dbReference>
<reference evidence="1 2" key="1">
    <citation type="submission" date="2020-08" db="EMBL/GenBank/DDBJ databases">
        <title>Genomic Encyclopedia of Type Strains, Phase IV (KMG-IV): sequencing the most valuable type-strain genomes for metagenomic binning, comparative biology and taxonomic classification.</title>
        <authorList>
            <person name="Goeker M."/>
        </authorList>
    </citation>
    <scope>NUCLEOTIDE SEQUENCE [LARGE SCALE GENOMIC DNA]</scope>
    <source>
        <strain evidence="1 2">DSM 27057</strain>
    </source>
</reference>
<sequence>MIQQTLPYCGCEIPHPPSQAQYGAVLDFYGECCETPYQANTMLSARDYASVVAGSFAFSAHRQFFLWQCPVAFILSDRDLRAKVRAWNISKREDHVSTSIINRNPHKLDTRKNLKILEFLASNRLKSLGRNFQYWGFCGSPACSEFAQWLIDDMRGSGSLIFG</sequence>
<proteinExistence type="predicted"/>
<name>A0A7W6G6Z8_9SPHN</name>
<organism evidence="1 2">
    <name type="scientific">Novosphingobium sediminicola</name>
    <dbReference type="NCBI Taxonomy" id="563162"/>
    <lineage>
        <taxon>Bacteria</taxon>
        <taxon>Pseudomonadati</taxon>
        <taxon>Pseudomonadota</taxon>
        <taxon>Alphaproteobacteria</taxon>
        <taxon>Sphingomonadales</taxon>
        <taxon>Sphingomonadaceae</taxon>
        <taxon>Novosphingobium</taxon>
    </lineage>
</organism>
<protein>
    <submittedName>
        <fullName evidence="1">Uncharacterized protein</fullName>
    </submittedName>
</protein>